<dbReference type="PROSITE" id="PS50846">
    <property type="entry name" value="HMA_2"/>
    <property type="match status" value="1"/>
</dbReference>
<dbReference type="SUPFAM" id="SSF81653">
    <property type="entry name" value="Calcium ATPase, transduction domain A"/>
    <property type="match status" value="1"/>
</dbReference>
<dbReference type="Pfam" id="PF00403">
    <property type="entry name" value="HMA"/>
    <property type="match status" value="1"/>
</dbReference>
<organism evidence="12 13">
    <name type="scientific">Kuraishia capsulata CBS 1993</name>
    <dbReference type="NCBI Taxonomy" id="1382522"/>
    <lineage>
        <taxon>Eukaryota</taxon>
        <taxon>Fungi</taxon>
        <taxon>Dikarya</taxon>
        <taxon>Ascomycota</taxon>
        <taxon>Saccharomycotina</taxon>
        <taxon>Pichiomycetes</taxon>
        <taxon>Pichiales</taxon>
        <taxon>Pichiaceae</taxon>
        <taxon>Kuraishia</taxon>
    </lineage>
</organism>
<dbReference type="PROSITE" id="PS00154">
    <property type="entry name" value="ATPASE_E1_E2"/>
    <property type="match status" value="1"/>
</dbReference>
<dbReference type="InterPro" id="IPR018303">
    <property type="entry name" value="ATPase_P-typ_P_site"/>
</dbReference>
<dbReference type="InterPro" id="IPR008250">
    <property type="entry name" value="ATPase_P-typ_transduc_dom_A_sf"/>
</dbReference>
<evidence type="ECO:0000256" key="4">
    <source>
        <dbReference type="ARBA" id="ARBA00022723"/>
    </source>
</evidence>
<sequence>MEKLTISLDNVHCSECGSTIYKILSSILKLSKAQFNNEWVSTEEFADSGTRSSDSGVTAYLSLNQLTLLGPQGVLSSNERKLLSKLESAGFDCLSSTLESDEDIEDSFWVAPFRAIFDGGKKKLEAKKRQRRHVDNCIVCREEQEKLREEKEKDKATGSKLKNVTDKLFKSGSSSDEDTLTDLPNIVTASPREYRAVVAISGLQESSEVVSAAVSSFCEKSGLPQKDENGQSTISLSEVSGTLTALLPDKQYVNGLISEIRELGHECSLLELLPIERSYKFKVTAVIGGMTCAACTTAVNMAVQDLPFVVDCAVNLVSKSGSFVLDSASKENLDTLKETVEDIGYEYQQIEVNQVRHAATQTQSRTVNLKISGMFCEHCPGNINNQLESYGDAVVVNDPVSLKRPYVRLTYIPTPSQITIRSILKDLNDLSPQYKVEIVKPISMDERLKRMVKHDLVVIAKRLVLTAFFVIPTFVFGVVGMSLVHKDNAFRKWLESPIWQGNVSRAIWILLILSTPIYFFAADIFHKKALKEIYSSWKATLPWKRRLFRFGSMNLLMSLGTTVSYFSSIALLALAATSPRQEMGYMTTYFDSVVFLTFFLLTGRLLEAYSKSRTADAISGLGLLKPQKAHLLERTTDSGEVPIEGEDVKVELLEIGDYIRISPGESPAADAIVVSGVSQFDESALTGESIPVDHYVGDQIFSGTVNVGSATVVAKISTLDGTSLIDQIVNAVRDGQLNRAPIERTADILTGYFVPLICILAVVTWIVWLALGVSGSLPDSYLDIDVGGWVVWSLEFAIAVFVVACPCGIGLAAPTALFVGAGLAAKYGILARGGGAAFQEGARVEVVCFDKTGTLTVGGNPQVTSFAVLNSDKLEGSKSLAFQLCRDLELGSRHPLSIAIKNFVAAQTQSDSRISLLGNVVPEVEELPGRGLRGDVVLDSSMNAEWMKSKPLKAILGNELLLAESECEPLTTAQKDTLDLWKRNGNSVVVIAVKLGERQFIPVMMVAAKDELRPEAKSVIGSLKDTGITSWMISGDNEVTAKAIAAQVGISPDHVVAQVLPEEKAAKVKWIQSTFHRGSGKTVKPAIVAMVGDGVNDAPALAAADIGVAMGTGSDLALNSCDFILLPPKYPLVSLLTLFQLSRKVFNRVKFNFGWALVYNCIGVPIAAGVIYPYHNSRLNPVWASAAMAASSVSVVMSSLALRLFKPSKVVKTESLVQVVEVEEVMGL</sequence>
<dbReference type="STRING" id="1382522.W6MPQ7"/>
<dbReference type="GeneID" id="34522004"/>
<dbReference type="InterPro" id="IPR017969">
    <property type="entry name" value="Heavy-metal-associated_CS"/>
</dbReference>
<evidence type="ECO:0000256" key="6">
    <source>
        <dbReference type="ARBA" id="ARBA00022840"/>
    </source>
</evidence>
<protein>
    <recommendedName>
        <fullName evidence="11">HMA domain-containing protein</fullName>
    </recommendedName>
</protein>
<reference evidence="12" key="1">
    <citation type="submission" date="2013-12" db="EMBL/GenBank/DDBJ databases">
        <authorList>
            <person name="Genoscope - CEA"/>
        </authorList>
    </citation>
    <scope>NUCLEOTIDE SEQUENCE</scope>
    <source>
        <strain evidence="12">CBS 1993</strain>
    </source>
</reference>
<feature type="domain" description="HMA" evidence="11">
    <location>
        <begin position="281"/>
        <end position="348"/>
    </location>
</feature>
<dbReference type="GO" id="GO:0005524">
    <property type="term" value="F:ATP binding"/>
    <property type="evidence" value="ECO:0007669"/>
    <property type="project" value="UniProtKB-UniRule"/>
</dbReference>
<dbReference type="GO" id="GO:0016887">
    <property type="term" value="F:ATP hydrolysis activity"/>
    <property type="evidence" value="ECO:0007669"/>
    <property type="project" value="InterPro"/>
</dbReference>
<dbReference type="EMBL" id="HG793129">
    <property type="protein sequence ID" value="CDK28626.1"/>
    <property type="molecule type" value="Genomic_DNA"/>
</dbReference>
<dbReference type="FunFam" id="2.70.150.10:FF:000068">
    <property type="entry name" value="Copper resistance-associated P-type ATPase"/>
    <property type="match status" value="1"/>
</dbReference>
<dbReference type="Gene3D" id="2.70.150.10">
    <property type="entry name" value="Calcium-transporting ATPase, cytoplasmic transduction domain A"/>
    <property type="match status" value="1"/>
</dbReference>
<comment type="similarity">
    <text evidence="2 10">Belongs to the cation transport ATPase (P-type) (TC 3.A.3) family. Type IB subfamily.</text>
</comment>
<evidence type="ECO:0000256" key="7">
    <source>
        <dbReference type="ARBA" id="ARBA00022967"/>
    </source>
</evidence>
<dbReference type="InterPro" id="IPR027256">
    <property type="entry name" value="P-typ_ATPase_IB"/>
</dbReference>
<dbReference type="GO" id="GO:0055070">
    <property type="term" value="P:copper ion homeostasis"/>
    <property type="evidence" value="ECO:0007669"/>
    <property type="project" value="TreeGrafter"/>
</dbReference>
<dbReference type="Proteomes" id="UP000019384">
    <property type="component" value="Unassembled WGS sequence"/>
</dbReference>
<keyword evidence="8 10" id="KW-1133">Transmembrane helix</keyword>
<dbReference type="Pfam" id="PF00122">
    <property type="entry name" value="E1-E2_ATPase"/>
    <property type="match status" value="1"/>
</dbReference>
<keyword evidence="13" id="KW-1185">Reference proteome</keyword>
<dbReference type="Gene3D" id="3.30.70.100">
    <property type="match status" value="2"/>
</dbReference>
<reference evidence="12" key="2">
    <citation type="submission" date="2014-02" db="EMBL/GenBank/DDBJ databases">
        <title>Complete DNA sequence of /Kuraishia capsulata/ illustrates novel genomic features among budding yeasts (/Saccharomycotina/).</title>
        <authorList>
            <person name="Morales L."/>
            <person name="Noel B."/>
            <person name="Porcel B."/>
            <person name="Marcet-Houben M."/>
            <person name="Hullo M-F."/>
            <person name="Sacerdot C."/>
            <person name="Tekaia F."/>
            <person name="Leh-Louis V."/>
            <person name="Despons L."/>
            <person name="Khanna V."/>
            <person name="Aury J-M."/>
            <person name="Barbe V."/>
            <person name="Couloux A."/>
            <person name="Labadie K."/>
            <person name="Pelletier E."/>
            <person name="Souciet J-L."/>
            <person name="Boekhout T."/>
            <person name="Gabaldon T."/>
            <person name="Wincker P."/>
            <person name="Dujon B."/>
        </authorList>
    </citation>
    <scope>NUCLEOTIDE SEQUENCE</scope>
    <source>
        <strain evidence="12">CBS 1993</strain>
    </source>
</reference>
<evidence type="ECO:0000256" key="8">
    <source>
        <dbReference type="ARBA" id="ARBA00022989"/>
    </source>
</evidence>
<evidence type="ECO:0000256" key="1">
    <source>
        <dbReference type="ARBA" id="ARBA00004141"/>
    </source>
</evidence>
<dbReference type="SFLD" id="SFLDS00003">
    <property type="entry name" value="Haloacid_Dehalogenase"/>
    <property type="match status" value="1"/>
</dbReference>
<dbReference type="GO" id="GO:0016020">
    <property type="term" value="C:membrane"/>
    <property type="evidence" value="ECO:0007669"/>
    <property type="project" value="UniProtKB-SubCell"/>
</dbReference>
<keyword evidence="4 10" id="KW-0479">Metal-binding</keyword>
<dbReference type="RefSeq" id="XP_022460616.1">
    <property type="nucleotide sequence ID" value="XM_022601362.1"/>
</dbReference>
<feature type="transmembrane region" description="Helical" evidence="10">
    <location>
        <begin position="791"/>
        <end position="824"/>
    </location>
</feature>
<keyword evidence="9 10" id="KW-0472">Membrane</keyword>
<feature type="transmembrane region" description="Helical" evidence="10">
    <location>
        <begin position="588"/>
        <end position="606"/>
    </location>
</feature>
<feature type="transmembrane region" description="Helical" evidence="10">
    <location>
        <begin position="1181"/>
        <end position="1202"/>
    </location>
</feature>
<dbReference type="PRINTS" id="PR00119">
    <property type="entry name" value="CATATPASE"/>
</dbReference>
<dbReference type="InterPro" id="IPR023214">
    <property type="entry name" value="HAD_sf"/>
</dbReference>
<dbReference type="OrthoDB" id="432719at2759"/>
<dbReference type="HOGENOM" id="CLU_001771_0_2_1"/>
<dbReference type="InterPro" id="IPR044492">
    <property type="entry name" value="P_typ_ATPase_HD_dom"/>
</dbReference>
<comment type="subcellular location">
    <subcellularLocation>
        <location evidence="1">Membrane</location>
        <topology evidence="1">Multi-pass membrane protein</topology>
    </subcellularLocation>
</comment>
<dbReference type="SFLD" id="SFLDF00027">
    <property type="entry name" value="p-type_atpase"/>
    <property type="match status" value="1"/>
</dbReference>
<dbReference type="PANTHER" id="PTHR43520:SF32">
    <property type="entry name" value="COPPER RESISTANCE P-TYPE ATPASE (EUROFUNG)"/>
    <property type="match status" value="1"/>
</dbReference>
<keyword evidence="6 10" id="KW-0067">ATP-binding</keyword>
<evidence type="ECO:0000256" key="2">
    <source>
        <dbReference type="ARBA" id="ARBA00006024"/>
    </source>
</evidence>
<evidence type="ECO:0000259" key="11">
    <source>
        <dbReference type="PROSITE" id="PS50846"/>
    </source>
</evidence>
<dbReference type="InterPro" id="IPR006121">
    <property type="entry name" value="HMA_dom"/>
</dbReference>
<dbReference type="GO" id="GO:0005507">
    <property type="term" value="F:copper ion binding"/>
    <property type="evidence" value="ECO:0007669"/>
    <property type="project" value="TreeGrafter"/>
</dbReference>
<dbReference type="InterPro" id="IPR023299">
    <property type="entry name" value="ATPase_P-typ_cyto_dom_N"/>
</dbReference>
<dbReference type="PANTHER" id="PTHR43520">
    <property type="entry name" value="ATP7, ISOFORM B"/>
    <property type="match status" value="1"/>
</dbReference>
<keyword evidence="5 10" id="KW-0547">Nucleotide-binding</keyword>
<evidence type="ECO:0000256" key="3">
    <source>
        <dbReference type="ARBA" id="ARBA00022692"/>
    </source>
</evidence>
<dbReference type="GO" id="GO:0043682">
    <property type="term" value="F:P-type divalent copper transporter activity"/>
    <property type="evidence" value="ECO:0007669"/>
    <property type="project" value="TreeGrafter"/>
</dbReference>
<dbReference type="InterPro" id="IPR036412">
    <property type="entry name" value="HAD-like_sf"/>
</dbReference>
<dbReference type="Pfam" id="PF00702">
    <property type="entry name" value="Hydrolase"/>
    <property type="match status" value="1"/>
</dbReference>
<proteinExistence type="inferred from homology"/>
<dbReference type="SUPFAM" id="SSF56784">
    <property type="entry name" value="HAD-like"/>
    <property type="match status" value="1"/>
</dbReference>
<name>W6MPQ7_9ASCO</name>
<dbReference type="InterPro" id="IPR036163">
    <property type="entry name" value="HMA_dom_sf"/>
</dbReference>
<evidence type="ECO:0000313" key="13">
    <source>
        <dbReference type="Proteomes" id="UP000019384"/>
    </source>
</evidence>
<feature type="transmembrane region" description="Helical" evidence="10">
    <location>
        <begin position="749"/>
        <end position="771"/>
    </location>
</feature>
<dbReference type="InterPro" id="IPR001757">
    <property type="entry name" value="P_typ_ATPase"/>
</dbReference>
<keyword evidence="7" id="KW-1278">Translocase</keyword>
<dbReference type="PROSITE" id="PS01229">
    <property type="entry name" value="COF_2"/>
    <property type="match status" value="1"/>
</dbReference>
<dbReference type="SFLD" id="SFLDG00002">
    <property type="entry name" value="C1.7:_P-type_atpase_like"/>
    <property type="match status" value="1"/>
</dbReference>
<evidence type="ECO:0000256" key="5">
    <source>
        <dbReference type="ARBA" id="ARBA00022741"/>
    </source>
</evidence>
<dbReference type="InterPro" id="IPR023298">
    <property type="entry name" value="ATPase_P-typ_TM_dom_sf"/>
</dbReference>
<dbReference type="Gene3D" id="3.40.1110.10">
    <property type="entry name" value="Calcium-transporting ATPase, cytoplasmic domain N"/>
    <property type="match status" value="1"/>
</dbReference>
<evidence type="ECO:0000256" key="10">
    <source>
        <dbReference type="RuleBase" id="RU362081"/>
    </source>
</evidence>
<feature type="transmembrane region" description="Helical" evidence="10">
    <location>
        <begin position="1153"/>
        <end position="1175"/>
    </location>
</feature>
<evidence type="ECO:0000256" key="9">
    <source>
        <dbReference type="ARBA" id="ARBA00023136"/>
    </source>
</evidence>
<feature type="transmembrane region" description="Helical" evidence="10">
    <location>
        <begin position="463"/>
        <end position="485"/>
    </location>
</feature>
<feature type="transmembrane region" description="Helical" evidence="10">
    <location>
        <begin position="547"/>
        <end position="576"/>
    </location>
</feature>
<accession>W6MPQ7</accession>
<dbReference type="CDD" id="cd00371">
    <property type="entry name" value="HMA"/>
    <property type="match status" value="1"/>
</dbReference>
<dbReference type="SUPFAM" id="SSF55008">
    <property type="entry name" value="HMA, heavy metal-associated domain"/>
    <property type="match status" value="2"/>
</dbReference>
<gene>
    <name evidence="12" type="ORF">KUCA_T00004610001</name>
</gene>
<feature type="transmembrane region" description="Helical" evidence="10">
    <location>
        <begin position="505"/>
        <end position="526"/>
    </location>
</feature>
<dbReference type="InterPro" id="IPR059000">
    <property type="entry name" value="ATPase_P-type_domA"/>
</dbReference>
<dbReference type="NCBIfam" id="TIGR01494">
    <property type="entry name" value="ATPase_P-type"/>
    <property type="match status" value="2"/>
</dbReference>
<dbReference type="Gene3D" id="3.40.50.1000">
    <property type="entry name" value="HAD superfamily/HAD-like"/>
    <property type="match status" value="1"/>
</dbReference>
<dbReference type="PROSITE" id="PS01047">
    <property type="entry name" value="HMA_1"/>
    <property type="match status" value="1"/>
</dbReference>
<dbReference type="AlphaFoldDB" id="W6MPQ7"/>
<dbReference type="NCBIfam" id="TIGR01525">
    <property type="entry name" value="ATPase-IB_hvy"/>
    <property type="match status" value="1"/>
</dbReference>
<dbReference type="SUPFAM" id="SSF81665">
    <property type="entry name" value="Calcium ATPase, transmembrane domain M"/>
    <property type="match status" value="1"/>
</dbReference>
<evidence type="ECO:0000313" key="12">
    <source>
        <dbReference type="EMBL" id="CDK28626.1"/>
    </source>
</evidence>
<keyword evidence="3 10" id="KW-0812">Transmembrane</keyword>